<reference evidence="10 11" key="1">
    <citation type="submission" date="2018-10" db="EMBL/GenBank/DDBJ databases">
        <title>A high-quality apple genome assembly.</title>
        <authorList>
            <person name="Hu J."/>
        </authorList>
    </citation>
    <scope>NUCLEOTIDE SEQUENCE [LARGE SCALE GENOMIC DNA]</scope>
    <source>
        <strain evidence="11">cv. HFTH1</strain>
        <tissue evidence="10">Young leaf</tissue>
    </source>
</reference>
<comment type="caution">
    <text evidence="10">The sequence shown here is derived from an EMBL/GenBank/DDBJ whole genome shotgun (WGS) entry which is preliminary data.</text>
</comment>
<dbReference type="GO" id="GO:0003735">
    <property type="term" value="F:structural constituent of ribosome"/>
    <property type="evidence" value="ECO:0007669"/>
    <property type="project" value="InterPro"/>
</dbReference>
<proteinExistence type="inferred from homology"/>
<dbReference type="SUPFAM" id="SSF57829">
    <property type="entry name" value="Zn-binding ribosomal proteins"/>
    <property type="match status" value="1"/>
</dbReference>
<dbReference type="InterPro" id="IPR011332">
    <property type="entry name" value="Ribosomal_zn-bd"/>
</dbReference>
<feature type="region of interest" description="Disordered" evidence="9">
    <location>
        <begin position="1"/>
        <end position="60"/>
    </location>
</feature>
<dbReference type="PANTHER" id="PTHR10768:SF0">
    <property type="entry name" value="RIBOSOMAL PROTEIN L37"/>
    <property type="match status" value="1"/>
</dbReference>
<keyword evidence="6" id="KW-0694">RNA-binding</keyword>
<evidence type="ECO:0000256" key="8">
    <source>
        <dbReference type="ARBA" id="ARBA00023274"/>
    </source>
</evidence>
<dbReference type="InterPro" id="IPR001569">
    <property type="entry name" value="Ribosomal_eL37"/>
</dbReference>
<dbReference type="PANTHER" id="PTHR10768">
    <property type="entry name" value="60S RIBOSOMAL PROTEIN L37"/>
    <property type="match status" value="1"/>
</dbReference>
<accession>A0A498K9I1</accession>
<dbReference type="EMBL" id="RDQH01000329">
    <property type="protein sequence ID" value="RXI04026.1"/>
    <property type="molecule type" value="Genomic_DNA"/>
</dbReference>
<dbReference type="AlphaFoldDB" id="A0A498K9I1"/>
<evidence type="ECO:0000313" key="10">
    <source>
        <dbReference type="EMBL" id="RXI04026.1"/>
    </source>
</evidence>
<protein>
    <recommendedName>
        <fullName evidence="12">60S ribosomal protein L37</fullName>
    </recommendedName>
</protein>
<keyword evidence="11" id="KW-1185">Reference proteome</keyword>
<name>A0A498K9I1_MALDO</name>
<dbReference type="InterPro" id="IPR011331">
    <property type="entry name" value="Ribosomal_eL37/eL43"/>
</dbReference>
<keyword evidence="3" id="KW-0699">rRNA-binding</keyword>
<evidence type="ECO:0008006" key="12">
    <source>
        <dbReference type="Google" id="ProtNLM"/>
    </source>
</evidence>
<dbReference type="STRING" id="3750.A0A498K9I1"/>
<evidence type="ECO:0000256" key="1">
    <source>
        <dbReference type="ARBA" id="ARBA00009805"/>
    </source>
</evidence>
<evidence type="ECO:0000256" key="9">
    <source>
        <dbReference type="SAM" id="MobiDB-lite"/>
    </source>
</evidence>
<evidence type="ECO:0000256" key="5">
    <source>
        <dbReference type="ARBA" id="ARBA00022833"/>
    </source>
</evidence>
<keyword evidence="2" id="KW-0479">Metal-binding</keyword>
<feature type="compositionally biased region" description="Polar residues" evidence="9">
    <location>
        <begin position="1"/>
        <end position="10"/>
    </location>
</feature>
<evidence type="ECO:0000256" key="4">
    <source>
        <dbReference type="ARBA" id="ARBA00022771"/>
    </source>
</evidence>
<dbReference type="Pfam" id="PF01907">
    <property type="entry name" value="Ribosomal_L37e"/>
    <property type="match status" value="1"/>
</dbReference>
<dbReference type="GO" id="GO:0008270">
    <property type="term" value="F:zinc ion binding"/>
    <property type="evidence" value="ECO:0007669"/>
    <property type="project" value="UniProtKB-KW"/>
</dbReference>
<keyword evidence="5" id="KW-0862">Zinc</keyword>
<dbReference type="Proteomes" id="UP000290289">
    <property type="component" value="Chromosome 3"/>
</dbReference>
<comment type="similarity">
    <text evidence="1">Belongs to the eukaryotic ribosomal protein eL37 family.</text>
</comment>
<sequence length="210" mass="23597">MNSSSSSLHPTLTRPPPPSKKSPIYVREGAVKLARRQWRPHVVNPSTSSRPGSSSTRPAPTRELSNYIKLKIVFLSLNIFNPTKWGKGTGSFRKSRNKTHTLCERCGHRSFQLQKSRCSACAYPAARLRTYNWSEKALWPEECAEEVQERLPLKYTGCSKEQRSCCCFLTSFQSPLNSNMIIEELEAVKDVDSAAPLNPENAAEDPRARG</sequence>
<evidence type="ECO:0000256" key="7">
    <source>
        <dbReference type="ARBA" id="ARBA00022980"/>
    </source>
</evidence>
<dbReference type="GO" id="GO:0022625">
    <property type="term" value="C:cytosolic large ribosomal subunit"/>
    <property type="evidence" value="ECO:0007669"/>
    <property type="project" value="TreeGrafter"/>
</dbReference>
<evidence type="ECO:0000256" key="3">
    <source>
        <dbReference type="ARBA" id="ARBA00022730"/>
    </source>
</evidence>
<dbReference type="GO" id="GO:0019843">
    <property type="term" value="F:rRNA binding"/>
    <property type="evidence" value="ECO:0007669"/>
    <property type="project" value="UniProtKB-KW"/>
</dbReference>
<gene>
    <name evidence="10" type="ORF">DVH24_038300</name>
</gene>
<feature type="compositionally biased region" description="Low complexity" evidence="9">
    <location>
        <begin position="45"/>
        <end position="60"/>
    </location>
</feature>
<evidence type="ECO:0000313" key="11">
    <source>
        <dbReference type="Proteomes" id="UP000290289"/>
    </source>
</evidence>
<organism evidence="10 11">
    <name type="scientific">Malus domestica</name>
    <name type="common">Apple</name>
    <name type="synonym">Pyrus malus</name>
    <dbReference type="NCBI Taxonomy" id="3750"/>
    <lineage>
        <taxon>Eukaryota</taxon>
        <taxon>Viridiplantae</taxon>
        <taxon>Streptophyta</taxon>
        <taxon>Embryophyta</taxon>
        <taxon>Tracheophyta</taxon>
        <taxon>Spermatophyta</taxon>
        <taxon>Magnoliopsida</taxon>
        <taxon>eudicotyledons</taxon>
        <taxon>Gunneridae</taxon>
        <taxon>Pentapetalae</taxon>
        <taxon>rosids</taxon>
        <taxon>fabids</taxon>
        <taxon>Rosales</taxon>
        <taxon>Rosaceae</taxon>
        <taxon>Amygdaloideae</taxon>
        <taxon>Maleae</taxon>
        <taxon>Malus</taxon>
    </lineage>
</organism>
<keyword evidence="8" id="KW-0687">Ribonucleoprotein</keyword>
<keyword evidence="7" id="KW-0689">Ribosomal protein</keyword>
<dbReference type="Gene3D" id="2.20.25.30">
    <property type="match status" value="1"/>
</dbReference>
<evidence type="ECO:0000256" key="6">
    <source>
        <dbReference type="ARBA" id="ARBA00022884"/>
    </source>
</evidence>
<evidence type="ECO:0000256" key="2">
    <source>
        <dbReference type="ARBA" id="ARBA00022723"/>
    </source>
</evidence>
<dbReference type="GO" id="GO:0006412">
    <property type="term" value="P:translation"/>
    <property type="evidence" value="ECO:0007669"/>
    <property type="project" value="InterPro"/>
</dbReference>
<keyword evidence="4" id="KW-0863">Zinc-finger</keyword>